<name>A0A4U8UH85_9HELI</name>
<reference evidence="2 3" key="1">
    <citation type="journal article" date="2014" name="Genome Announc.">
        <title>Draft genome sequences of eight enterohepatic helicobacter species isolated from both laboratory and wild rodents.</title>
        <authorList>
            <person name="Sheh A."/>
            <person name="Shen Z."/>
            <person name="Fox J.G."/>
        </authorList>
    </citation>
    <scope>NUCLEOTIDE SEQUENCE [LARGE SCALE GENOMIC DNA]</scope>
    <source>
        <strain evidence="2 3">MIT-03-7007</strain>
    </source>
</reference>
<proteinExistence type="predicted"/>
<dbReference type="PANTHER" id="PTHR43236">
    <property type="entry name" value="ANTITOXIN HIGA1"/>
    <property type="match status" value="1"/>
</dbReference>
<keyword evidence="3" id="KW-1185">Reference proteome</keyword>
<dbReference type="Gene3D" id="1.10.10.2910">
    <property type="match status" value="1"/>
</dbReference>
<feature type="domain" description="IrrE N-terminal-like" evidence="1">
    <location>
        <begin position="166"/>
        <end position="242"/>
    </location>
</feature>
<protein>
    <submittedName>
        <fullName evidence="2">ImmA/IrrE family metallo-endopeptidase</fullName>
    </submittedName>
</protein>
<dbReference type="Proteomes" id="UP000029920">
    <property type="component" value="Unassembled WGS sequence"/>
</dbReference>
<gene>
    <name evidence="2" type="ORF">LS72_004985</name>
</gene>
<organism evidence="2 3">
    <name type="scientific">Helicobacter apodemus</name>
    <dbReference type="NCBI Taxonomy" id="135569"/>
    <lineage>
        <taxon>Bacteria</taxon>
        <taxon>Pseudomonadati</taxon>
        <taxon>Campylobacterota</taxon>
        <taxon>Epsilonproteobacteria</taxon>
        <taxon>Campylobacterales</taxon>
        <taxon>Helicobacteraceae</taxon>
        <taxon>Helicobacter</taxon>
    </lineage>
</organism>
<dbReference type="Pfam" id="PF06114">
    <property type="entry name" value="Peptidase_M78"/>
    <property type="match status" value="1"/>
</dbReference>
<dbReference type="PANTHER" id="PTHR43236:SF1">
    <property type="entry name" value="BLL7220 PROTEIN"/>
    <property type="match status" value="1"/>
</dbReference>
<comment type="caution">
    <text evidence="2">The sequence shown here is derived from an EMBL/GenBank/DDBJ whole genome shotgun (WGS) entry which is preliminary data.</text>
</comment>
<dbReference type="AlphaFoldDB" id="A0A4U8UH85"/>
<evidence type="ECO:0000313" key="2">
    <source>
        <dbReference type="EMBL" id="TLE15916.1"/>
    </source>
</evidence>
<dbReference type="RefSeq" id="WP_034554666.1">
    <property type="nucleotide sequence ID" value="NZ_JRPC02000011.1"/>
</dbReference>
<evidence type="ECO:0000313" key="3">
    <source>
        <dbReference type="Proteomes" id="UP000029920"/>
    </source>
</evidence>
<dbReference type="InterPro" id="IPR052345">
    <property type="entry name" value="Rad_response_metalloprotease"/>
</dbReference>
<evidence type="ECO:0000259" key="1">
    <source>
        <dbReference type="Pfam" id="PF06114"/>
    </source>
</evidence>
<dbReference type="InterPro" id="IPR010359">
    <property type="entry name" value="IrrE_HExxH"/>
</dbReference>
<dbReference type="EMBL" id="JRPC02000011">
    <property type="protein sequence ID" value="TLE15916.1"/>
    <property type="molecule type" value="Genomic_DNA"/>
</dbReference>
<sequence length="310" mass="35970">MAKAVQISINPQRLEYLLKLFNLSKQDLQKIIQKEIDFSKPLNKTSLKAIDTIFQVGLDFYTDPSPLNTSKSSILFRKDNLKENLKIGDKQFIAQYEKEINYISGLAKLGDFSFTARKLKSFALQDSPLEVAKQMQFLLPTKKLSDKQFLESFIDNLAEQNILVLENIESHNKKYKSSLCGFFIKPNAIALKQQGRKREIFTLAHELGHYLLNNENIDENIFMQNPNSEEVWCNQFAFALLLGESLDELDHIPSNAINLENKTIQNLSNKKHISRLALFYHFANTNKIQWTKYKQLKEDLQNAYNQKTRK</sequence>
<accession>A0A4U8UH85</accession>